<evidence type="ECO:0000313" key="5">
    <source>
        <dbReference type="Proteomes" id="UP001280581"/>
    </source>
</evidence>
<feature type="domain" description="NAD-dependent epimerase/dehydratase" evidence="3">
    <location>
        <begin position="9"/>
        <end position="131"/>
    </location>
</feature>
<dbReference type="GO" id="GO:0016616">
    <property type="term" value="F:oxidoreductase activity, acting on the CH-OH group of donors, NAD or NADP as acceptor"/>
    <property type="evidence" value="ECO:0007669"/>
    <property type="project" value="TreeGrafter"/>
</dbReference>
<dbReference type="Proteomes" id="UP001280581">
    <property type="component" value="Unassembled WGS sequence"/>
</dbReference>
<comment type="similarity">
    <text evidence="2">Belongs to the NAD(P)-dependent epimerase/dehydratase family. Dihydroflavonol-4-reductase subfamily.</text>
</comment>
<evidence type="ECO:0000313" key="4">
    <source>
        <dbReference type="EMBL" id="KAK3216531.1"/>
    </source>
</evidence>
<keyword evidence="1" id="KW-0560">Oxidoreductase</keyword>
<dbReference type="SUPFAM" id="SSF51735">
    <property type="entry name" value="NAD(P)-binding Rossmann-fold domains"/>
    <property type="match status" value="1"/>
</dbReference>
<accession>A0AAN6RMF6</accession>
<name>A0AAN6RMF6_9PLEO</name>
<sequence>MAQDKGVLLITGATGFVGFKTLLLALEAGYTVRSVIRRSEQAEKLKSHPKIVQYASQLEFAVVPDLMTPGAFDDKLENVVAILHLASPLAVESDDYNRDIIDPAVQICTSILLSATKAPSIKRVVVTSSMVTLIPFEWLANPDERVYTAADINPNPTRDVSSAMEAYWTSKALARIAAHEFMKTHKPHFDLVQILPGVINGADDRATSILDLKENTPLWELKLSPILGAKQPYPMVGVPIDVSDVARAHVDAVSDSVLGNKDYLLATGYSEGVVWDSMIDVVQRVFPDECRNGRLPLGGTLPTTKWAVDCGETETAFGWKFRSFEDTIERSIGQYISLLDAQR</sequence>
<reference evidence="4 5" key="1">
    <citation type="submission" date="2021-02" db="EMBL/GenBank/DDBJ databases">
        <title>Genome assembly of Pseudopithomyces chartarum.</title>
        <authorList>
            <person name="Jauregui R."/>
            <person name="Singh J."/>
            <person name="Voisey C."/>
        </authorList>
    </citation>
    <scope>NUCLEOTIDE SEQUENCE [LARGE SCALE GENOMIC DNA]</scope>
    <source>
        <strain evidence="4 5">AGR01</strain>
    </source>
</reference>
<protein>
    <recommendedName>
        <fullName evidence="3">NAD-dependent epimerase/dehydratase domain-containing protein</fullName>
    </recommendedName>
</protein>
<dbReference type="EMBL" id="WVTA01000001">
    <property type="protein sequence ID" value="KAK3216531.1"/>
    <property type="molecule type" value="Genomic_DNA"/>
</dbReference>
<dbReference type="Gene3D" id="3.40.50.720">
    <property type="entry name" value="NAD(P)-binding Rossmann-like Domain"/>
    <property type="match status" value="1"/>
</dbReference>
<dbReference type="Pfam" id="PF01370">
    <property type="entry name" value="Epimerase"/>
    <property type="match status" value="1"/>
</dbReference>
<evidence type="ECO:0000256" key="2">
    <source>
        <dbReference type="ARBA" id="ARBA00023445"/>
    </source>
</evidence>
<dbReference type="InterPro" id="IPR001509">
    <property type="entry name" value="Epimerase_deHydtase"/>
</dbReference>
<proteinExistence type="inferred from homology"/>
<dbReference type="AlphaFoldDB" id="A0AAN6RMF6"/>
<dbReference type="InterPro" id="IPR050425">
    <property type="entry name" value="NAD(P)_dehydrat-like"/>
</dbReference>
<keyword evidence="5" id="KW-1185">Reference proteome</keyword>
<organism evidence="4 5">
    <name type="scientific">Pseudopithomyces chartarum</name>
    <dbReference type="NCBI Taxonomy" id="1892770"/>
    <lineage>
        <taxon>Eukaryota</taxon>
        <taxon>Fungi</taxon>
        <taxon>Dikarya</taxon>
        <taxon>Ascomycota</taxon>
        <taxon>Pezizomycotina</taxon>
        <taxon>Dothideomycetes</taxon>
        <taxon>Pleosporomycetidae</taxon>
        <taxon>Pleosporales</taxon>
        <taxon>Massarineae</taxon>
        <taxon>Didymosphaeriaceae</taxon>
        <taxon>Pseudopithomyces</taxon>
    </lineage>
</organism>
<evidence type="ECO:0000256" key="1">
    <source>
        <dbReference type="ARBA" id="ARBA00023002"/>
    </source>
</evidence>
<gene>
    <name evidence="4" type="ORF">GRF29_1g76414</name>
</gene>
<evidence type="ECO:0000259" key="3">
    <source>
        <dbReference type="Pfam" id="PF01370"/>
    </source>
</evidence>
<dbReference type="InterPro" id="IPR036291">
    <property type="entry name" value="NAD(P)-bd_dom_sf"/>
</dbReference>
<dbReference type="PANTHER" id="PTHR10366:SF564">
    <property type="entry name" value="STEROL-4-ALPHA-CARBOXYLATE 3-DEHYDROGENASE, DECARBOXYLATING"/>
    <property type="match status" value="1"/>
</dbReference>
<dbReference type="PANTHER" id="PTHR10366">
    <property type="entry name" value="NAD DEPENDENT EPIMERASE/DEHYDRATASE"/>
    <property type="match status" value="1"/>
</dbReference>
<comment type="caution">
    <text evidence="4">The sequence shown here is derived from an EMBL/GenBank/DDBJ whole genome shotgun (WGS) entry which is preliminary data.</text>
</comment>